<feature type="transmembrane region" description="Helical" evidence="7">
    <location>
        <begin position="6"/>
        <end position="27"/>
    </location>
</feature>
<feature type="transmembrane region" description="Helical" evidence="7">
    <location>
        <begin position="34"/>
        <end position="56"/>
    </location>
</feature>
<dbReference type="GO" id="GO:0022857">
    <property type="term" value="F:transmembrane transporter activity"/>
    <property type="evidence" value="ECO:0007669"/>
    <property type="project" value="InterPro"/>
</dbReference>
<dbReference type="GO" id="GO:0005886">
    <property type="term" value="C:plasma membrane"/>
    <property type="evidence" value="ECO:0007669"/>
    <property type="project" value="UniProtKB-SubCell"/>
</dbReference>
<comment type="subcellular location">
    <subcellularLocation>
        <location evidence="1">Cell membrane</location>
        <topology evidence="1">Multi-pass membrane protein</topology>
    </subcellularLocation>
</comment>
<sequence length="205" mass="21942">IDRVGYKVPLIIGLIGDALGMFFYSLCRLPIHLALVRTIHGISGGLIGPATMSITADYSNEAGKGRAMGFYGMSLATATLVGYGLSGFIAYRLSYRALFLFGAIMLAAGAMLSLLLPQAKKKDNIAAKTSLGEGFKNVGSLLRRRGLIVSYCSIFAQYFTFGGVVTLLPLYIKSLGMEAFHVGMLLVTFAIMFIILQFPSGSVSD</sequence>
<dbReference type="EMBL" id="BARV01038305">
    <property type="protein sequence ID" value="GAI47102.1"/>
    <property type="molecule type" value="Genomic_DNA"/>
</dbReference>
<dbReference type="InterPro" id="IPR011701">
    <property type="entry name" value="MFS"/>
</dbReference>
<evidence type="ECO:0000313" key="9">
    <source>
        <dbReference type="EMBL" id="GAI47102.1"/>
    </source>
</evidence>
<dbReference type="InterPro" id="IPR020846">
    <property type="entry name" value="MFS_dom"/>
</dbReference>
<dbReference type="InterPro" id="IPR050171">
    <property type="entry name" value="MFS_Transporters"/>
</dbReference>
<gene>
    <name evidence="9" type="ORF">S06H3_59049</name>
</gene>
<keyword evidence="2" id="KW-0813">Transport</keyword>
<evidence type="ECO:0000256" key="3">
    <source>
        <dbReference type="ARBA" id="ARBA00022475"/>
    </source>
</evidence>
<reference evidence="9" key="1">
    <citation type="journal article" date="2014" name="Front. Microbiol.">
        <title>High frequency of phylogenetically diverse reductive dehalogenase-homologous genes in deep subseafloor sedimentary metagenomes.</title>
        <authorList>
            <person name="Kawai M."/>
            <person name="Futagami T."/>
            <person name="Toyoda A."/>
            <person name="Takaki Y."/>
            <person name="Nishi S."/>
            <person name="Hori S."/>
            <person name="Arai W."/>
            <person name="Tsubouchi T."/>
            <person name="Morono Y."/>
            <person name="Uchiyama I."/>
            <person name="Ito T."/>
            <person name="Fujiyama A."/>
            <person name="Inagaki F."/>
            <person name="Takami H."/>
        </authorList>
    </citation>
    <scope>NUCLEOTIDE SEQUENCE</scope>
    <source>
        <strain evidence="9">Expedition CK06-06</strain>
    </source>
</reference>
<evidence type="ECO:0000256" key="5">
    <source>
        <dbReference type="ARBA" id="ARBA00022989"/>
    </source>
</evidence>
<feature type="transmembrane region" description="Helical" evidence="7">
    <location>
        <begin position="98"/>
        <end position="116"/>
    </location>
</feature>
<protein>
    <recommendedName>
        <fullName evidence="8">Major facilitator superfamily (MFS) profile domain-containing protein</fullName>
    </recommendedName>
</protein>
<feature type="transmembrane region" description="Helical" evidence="7">
    <location>
        <begin position="179"/>
        <end position="198"/>
    </location>
</feature>
<dbReference type="Gene3D" id="1.20.1250.20">
    <property type="entry name" value="MFS general substrate transporter like domains"/>
    <property type="match status" value="2"/>
</dbReference>
<feature type="transmembrane region" description="Helical" evidence="7">
    <location>
        <begin position="68"/>
        <end position="91"/>
    </location>
</feature>
<evidence type="ECO:0000259" key="8">
    <source>
        <dbReference type="PROSITE" id="PS50850"/>
    </source>
</evidence>
<feature type="non-terminal residue" evidence="9">
    <location>
        <position position="1"/>
    </location>
</feature>
<dbReference type="AlphaFoldDB" id="X1NSU3"/>
<dbReference type="PROSITE" id="PS50850">
    <property type="entry name" value="MFS"/>
    <property type="match status" value="1"/>
</dbReference>
<keyword evidence="4 7" id="KW-0812">Transmembrane</keyword>
<feature type="non-terminal residue" evidence="9">
    <location>
        <position position="205"/>
    </location>
</feature>
<dbReference type="InterPro" id="IPR036259">
    <property type="entry name" value="MFS_trans_sf"/>
</dbReference>
<dbReference type="PANTHER" id="PTHR23517">
    <property type="entry name" value="RESISTANCE PROTEIN MDTM, PUTATIVE-RELATED-RELATED"/>
    <property type="match status" value="1"/>
</dbReference>
<evidence type="ECO:0000256" key="7">
    <source>
        <dbReference type="SAM" id="Phobius"/>
    </source>
</evidence>
<evidence type="ECO:0000256" key="6">
    <source>
        <dbReference type="ARBA" id="ARBA00023136"/>
    </source>
</evidence>
<organism evidence="9">
    <name type="scientific">marine sediment metagenome</name>
    <dbReference type="NCBI Taxonomy" id="412755"/>
    <lineage>
        <taxon>unclassified sequences</taxon>
        <taxon>metagenomes</taxon>
        <taxon>ecological metagenomes</taxon>
    </lineage>
</organism>
<dbReference type="SUPFAM" id="SSF103473">
    <property type="entry name" value="MFS general substrate transporter"/>
    <property type="match status" value="1"/>
</dbReference>
<keyword evidence="3" id="KW-1003">Cell membrane</keyword>
<keyword evidence="6 7" id="KW-0472">Membrane</keyword>
<evidence type="ECO:0000256" key="4">
    <source>
        <dbReference type="ARBA" id="ARBA00022692"/>
    </source>
</evidence>
<evidence type="ECO:0000256" key="2">
    <source>
        <dbReference type="ARBA" id="ARBA00022448"/>
    </source>
</evidence>
<evidence type="ECO:0000256" key="1">
    <source>
        <dbReference type="ARBA" id="ARBA00004651"/>
    </source>
</evidence>
<feature type="domain" description="Major facilitator superfamily (MFS) profile" evidence="8">
    <location>
        <begin position="1"/>
        <end position="205"/>
    </location>
</feature>
<name>X1NSU3_9ZZZZ</name>
<dbReference type="Pfam" id="PF07690">
    <property type="entry name" value="MFS_1"/>
    <property type="match status" value="1"/>
</dbReference>
<comment type="caution">
    <text evidence="9">The sequence shown here is derived from an EMBL/GenBank/DDBJ whole genome shotgun (WGS) entry which is preliminary data.</text>
</comment>
<accession>X1NSU3</accession>
<keyword evidence="5 7" id="KW-1133">Transmembrane helix</keyword>
<proteinExistence type="predicted"/>
<feature type="transmembrane region" description="Helical" evidence="7">
    <location>
        <begin position="148"/>
        <end position="172"/>
    </location>
</feature>